<reference evidence="9" key="1">
    <citation type="submission" date="2024-05" db="EMBL/GenBank/DDBJ databases">
        <title>Whole genome shotgun sequence of Streptomyces hygroscopicus NBRC 113678.</title>
        <authorList>
            <person name="Komaki H."/>
            <person name="Tamura T."/>
        </authorList>
    </citation>
    <scope>NUCLEOTIDE SEQUENCE</scope>
    <source>
        <strain evidence="9">N11-34</strain>
    </source>
</reference>
<keyword evidence="4" id="KW-0547">Nucleotide-binding</keyword>
<keyword evidence="6" id="KW-0046">Antibiotic resistance</keyword>
<keyword evidence="10" id="KW-1185">Reference proteome</keyword>
<evidence type="ECO:0000259" key="8">
    <source>
        <dbReference type="PROSITE" id="PS50893"/>
    </source>
</evidence>
<proteinExistence type="inferred from homology"/>
<dbReference type="Gene3D" id="3.40.50.300">
    <property type="entry name" value="P-loop containing nucleotide triphosphate hydrolases"/>
    <property type="match status" value="1"/>
</dbReference>
<feature type="domain" description="ABC transporter" evidence="8">
    <location>
        <begin position="18"/>
        <end position="248"/>
    </location>
</feature>
<dbReference type="PROSITE" id="PS50893">
    <property type="entry name" value="ABC_TRANSPORTER_2"/>
    <property type="match status" value="1"/>
</dbReference>
<evidence type="ECO:0000256" key="3">
    <source>
        <dbReference type="ARBA" id="ARBA00022448"/>
    </source>
</evidence>
<evidence type="ECO:0000256" key="7">
    <source>
        <dbReference type="SAM" id="MobiDB-lite"/>
    </source>
</evidence>
<dbReference type="RefSeq" id="WP_236258453.1">
    <property type="nucleotide sequence ID" value="NZ_BNEK01000005.1"/>
</dbReference>
<comment type="similarity">
    <text evidence="2">Belongs to the ABC transporter superfamily.</text>
</comment>
<evidence type="ECO:0000256" key="1">
    <source>
        <dbReference type="ARBA" id="ARBA00004202"/>
    </source>
</evidence>
<dbReference type="SUPFAM" id="SSF52540">
    <property type="entry name" value="P-loop containing nucleoside triphosphate hydrolases"/>
    <property type="match status" value="1"/>
</dbReference>
<comment type="caution">
    <text evidence="9">The sequence shown here is derived from an EMBL/GenBank/DDBJ whole genome shotgun (WGS) entry which is preliminary data.</text>
</comment>
<evidence type="ECO:0000256" key="2">
    <source>
        <dbReference type="ARBA" id="ARBA00005417"/>
    </source>
</evidence>
<dbReference type="InterPro" id="IPR003439">
    <property type="entry name" value="ABC_transporter-like_ATP-bd"/>
</dbReference>
<keyword evidence="3" id="KW-0813">Transport</keyword>
<evidence type="ECO:0000313" key="9">
    <source>
        <dbReference type="EMBL" id="GHJ31086.1"/>
    </source>
</evidence>
<dbReference type="InterPro" id="IPR003593">
    <property type="entry name" value="AAA+_ATPase"/>
</dbReference>
<feature type="region of interest" description="Disordered" evidence="7">
    <location>
        <begin position="315"/>
        <end position="384"/>
    </location>
</feature>
<evidence type="ECO:0000256" key="6">
    <source>
        <dbReference type="ARBA" id="ARBA00023251"/>
    </source>
</evidence>
<name>A0ABQ3U769_STRHY</name>
<protein>
    <submittedName>
        <fullName evidence="9">ABC transporter ATP-binding protein</fullName>
    </submittedName>
</protein>
<keyword evidence="5 9" id="KW-0067">ATP-binding</keyword>
<evidence type="ECO:0000256" key="5">
    <source>
        <dbReference type="ARBA" id="ARBA00022840"/>
    </source>
</evidence>
<evidence type="ECO:0000313" key="10">
    <source>
        <dbReference type="Proteomes" id="UP001054854"/>
    </source>
</evidence>
<feature type="compositionally biased region" description="Basic and acidic residues" evidence="7">
    <location>
        <begin position="368"/>
        <end position="384"/>
    </location>
</feature>
<feature type="compositionally biased region" description="Low complexity" evidence="7">
    <location>
        <begin position="346"/>
        <end position="362"/>
    </location>
</feature>
<accession>A0ABQ3U769</accession>
<gene>
    <name evidence="9" type="ORF">TPA0910_55190</name>
</gene>
<dbReference type="PANTHER" id="PTHR42711">
    <property type="entry name" value="ABC TRANSPORTER ATP-BINDING PROTEIN"/>
    <property type="match status" value="1"/>
</dbReference>
<dbReference type="GO" id="GO:0005524">
    <property type="term" value="F:ATP binding"/>
    <property type="evidence" value="ECO:0007669"/>
    <property type="project" value="UniProtKB-KW"/>
</dbReference>
<dbReference type="PANTHER" id="PTHR42711:SF5">
    <property type="entry name" value="ABC TRANSPORTER ATP-BINDING PROTEIN NATA"/>
    <property type="match status" value="1"/>
</dbReference>
<organism evidence="9 10">
    <name type="scientific">Streptomyces hygroscopicus</name>
    <dbReference type="NCBI Taxonomy" id="1912"/>
    <lineage>
        <taxon>Bacteria</taxon>
        <taxon>Bacillati</taxon>
        <taxon>Actinomycetota</taxon>
        <taxon>Actinomycetes</taxon>
        <taxon>Kitasatosporales</taxon>
        <taxon>Streptomycetaceae</taxon>
        <taxon>Streptomyces</taxon>
        <taxon>Streptomyces violaceusniger group</taxon>
    </lineage>
</organism>
<comment type="subcellular location">
    <subcellularLocation>
        <location evidence="1">Cell membrane</location>
        <topology evidence="1">Peripheral membrane protein</topology>
    </subcellularLocation>
</comment>
<dbReference type="EMBL" id="BNEK01000005">
    <property type="protein sequence ID" value="GHJ31086.1"/>
    <property type="molecule type" value="Genomic_DNA"/>
</dbReference>
<dbReference type="Pfam" id="PF00005">
    <property type="entry name" value="ABC_tran"/>
    <property type="match status" value="1"/>
</dbReference>
<feature type="compositionally biased region" description="Pro residues" evidence="7">
    <location>
        <begin position="331"/>
        <end position="345"/>
    </location>
</feature>
<dbReference type="Proteomes" id="UP001054854">
    <property type="component" value="Unassembled WGS sequence"/>
</dbReference>
<dbReference type="InterPro" id="IPR050763">
    <property type="entry name" value="ABC_transporter_ATP-binding"/>
</dbReference>
<evidence type="ECO:0000256" key="4">
    <source>
        <dbReference type="ARBA" id="ARBA00022741"/>
    </source>
</evidence>
<dbReference type="InterPro" id="IPR027417">
    <property type="entry name" value="P-loop_NTPase"/>
</dbReference>
<sequence>MPTDPGPRRAEGAAVPALALRAVSKRYGATTALEGIDLDIAEGEIMGLLGHNGAGKTTLMSLVAGLLRPDTGKIEIHGVPTDRDPRRARRDLGLAPQELGVYPPLTVRQNLRFCAELAGLRGQRARVRTEEVAEPFGLTALLDRRVSGLSGGEQRRVHTAMALLHRPKLVLLDEPTAGVDVETRARLIAYVKELAGAGTAVCYSTHYLPEVEALEASVAVLDHGRLIARGTLPELVRSHADSAVELTFRGGVPPLRLPWPVSHDADGVDGVLRVHVEQPQLATADVLAALGESARLLVNMRVVQPSLESAFLRLTGSGAPDRRPPASAAPSPAPSAPRTAPPAPGAPANTAPARGARAIGGPDEPPGEDDHGPLARDLEAEQHG</sequence>
<dbReference type="SMART" id="SM00382">
    <property type="entry name" value="AAA"/>
    <property type="match status" value="1"/>
</dbReference>